<dbReference type="Proteomes" id="UP001432027">
    <property type="component" value="Unassembled WGS sequence"/>
</dbReference>
<reference evidence="1" key="1">
    <citation type="submission" date="2023-10" db="EMBL/GenBank/DDBJ databases">
        <title>Genome assembly of Pristionchus species.</title>
        <authorList>
            <person name="Yoshida K."/>
            <person name="Sommer R.J."/>
        </authorList>
    </citation>
    <scope>NUCLEOTIDE SEQUENCE</scope>
    <source>
        <strain evidence="1">RS0144</strain>
    </source>
</reference>
<evidence type="ECO:0000313" key="2">
    <source>
        <dbReference type="Proteomes" id="UP001432027"/>
    </source>
</evidence>
<sequence length="125" mass="14802">MKNDIVQMIMYTLEIGQEPESKIYVVYIFIEIHFEGLELDTFECSDKRTGLLRSAFSFNRDLQYVRRGILEELLTIRTNSRIELDFSRRMISHNIILAIQIHKDIIECSFSDPEVNVEKLLRDET</sequence>
<evidence type="ECO:0000313" key="1">
    <source>
        <dbReference type="EMBL" id="GMT02481.1"/>
    </source>
</evidence>
<accession>A0AAV5U7N2</accession>
<organism evidence="1 2">
    <name type="scientific">Pristionchus entomophagus</name>
    <dbReference type="NCBI Taxonomy" id="358040"/>
    <lineage>
        <taxon>Eukaryota</taxon>
        <taxon>Metazoa</taxon>
        <taxon>Ecdysozoa</taxon>
        <taxon>Nematoda</taxon>
        <taxon>Chromadorea</taxon>
        <taxon>Rhabditida</taxon>
        <taxon>Rhabditina</taxon>
        <taxon>Diplogasteromorpha</taxon>
        <taxon>Diplogasteroidea</taxon>
        <taxon>Neodiplogasteridae</taxon>
        <taxon>Pristionchus</taxon>
    </lineage>
</organism>
<name>A0AAV5U7N2_9BILA</name>
<dbReference type="EMBL" id="BTSX01000005">
    <property type="protein sequence ID" value="GMT02481.1"/>
    <property type="molecule type" value="Genomic_DNA"/>
</dbReference>
<comment type="caution">
    <text evidence="1">The sequence shown here is derived from an EMBL/GenBank/DDBJ whole genome shotgun (WGS) entry which is preliminary data.</text>
</comment>
<dbReference type="AlphaFoldDB" id="A0AAV5U7N2"/>
<keyword evidence="2" id="KW-1185">Reference proteome</keyword>
<protein>
    <submittedName>
        <fullName evidence="1">Uncharacterized protein</fullName>
    </submittedName>
</protein>
<proteinExistence type="predicted"/>
<gene>
    <name evidence="1" type="ORF">PENTCL1PPCAC_24656</name>
</gene>